<dbReference type="InterPro" id="IPR041916">
    <property type="entry name" value="Anti_sigma_zinc_sf"/>
</dbReference>
<organism evidence="2 3">
    <name type="scientific">Flavimaribacter sediminis</name>
    <dbReference type="NCBI Taxonomy" id="2865987"/>
    <lineage>
        <taxon>Bacteria</taxon>
        <taxon>Pseudomonadati</taxon>
        <taxon>Pseudomonadota</taxon>
        <taxon>Alphaproteobacteria</taxon>
        <taxon>Hyphomicrobiales</taxon>
        <taxon>Rhizobiaceae</taxon>
        <taxon>Flavimaribacter</taxon>
    </lineage>
</organism>
<dbReference type="Proteomes" id="UP001196509">
    <property type="component" value="Unassembled WGS sequence"/>
</dbReference>
<dbReference type="InterPro" id="IPR025979">
    <property type="entry name" value="ChrR-like_cupin_dom"/>
</dbReference>
<evidence type="ECO:0000259" key="1">
    <source>
        <dbReference type="Pfam" id="PF12973"/>
    </source>
</evidence>
<dbReference type="RefSeq" id="WP_220228081.1">
    <property type="nucleotide sequence ID" value="NZ_JAICBX010000002.1"/>
</dbReference>
<keyword evidence="3" id="KW-1185">Reference proteome</keyword>
<dbReference type="Gene3D" id="1.10.10.1320">
    <property type="entry name" value="Anti-sigma factor, zinc-finger domain"/>
    <property type="match status" value="1"/>
</dbReference>
<dbReference type="AlphaFoldDB" id="A0AAE3D1A1"/>
<dbReference type="SUPFAM" id="SSF51182">
    <property type="entry name" value="RmlC-like cupins"/>
    <property type="match status" value="1"/>
</dbReference>
<evidence type="ECO:0000313" key="3">
    <source>
        <dbReference type="Proteomes" id="UP001196509"/>
    </source>
</evidence>
<gene>
    <name evidence="2" type="ORF">K1W69_09255</name>
</gene>
<evidence type="ECO:0000313" key="2">
    <source>
        <dbReference type="EMBL" id="MBW8637373.1"/>
    </source>
</evidence>
<dbReference type="InterPro" id="IPR012807">
    <property type="entry name" value="Anti-sigma_ChrR"/>
</dbReference>
<protein>
    <submittedName>
        <fullName evidence="2">ChrR family anti-sigma-E factor</fullName>
    </submittedName>
</protein>
<name>A0AAE3D1A1_9HYPH</name>
<dbReference type="CDD" id="cd20301">
    <property type="entry name" value="cupin_ChrR"/>
    <property type="match status" value="1"/>
</dbReference>
<dbReference type="Pfam" id="PF12973">
    <property type="entry name" value="Cupin_7"/>
    <property type="match status" value="1"/>
</dbReference>
<dbReference type="InterPro" id="IPR014710">
    <property type="entry name" value="RmlC-like_jellyroll"/>
</dbReference>
<dbReference type="Gene3D" id="2.60.120.10">
    <property type="entry name" value="Jelly Rolls"/>
    <property type="match status" value="1"/>
</dbReference>
<sequence>MTVHHHLDDASIMRYASGDFDEAFAIVVASHIAMCDDCRAAVRAAEAMGGAVMEAADSSPLEADAFDRLSRMLDMEPEEPLLTPGPTAGKVPLPLSRLIGGDLDQVPWRTIVPGMQRHRIDIASSTSSLYMLKIAPGRKMPEHGHGGTEMTLILEGSYSDVFGQFAAGDIADLDEHVEHQPFVDSDIDCICLVATERPTRFKGMVSRILQPLIGI</sequence>
<proteinExistence type="predicted"/>
<comment type="caution">
    <text evidence="2">The sequence shown here is derived from an EMBL/GenBank/DDBJ whole genome shotgun (WGS) entry which is preliminary data.</text>
</comment>
<dbReference type="NCBIfam" id="TIGR02451">
    <property type="entry name" value="anti_sig_ChrR"/>
    <property type="match status" value="1"/>
</dbReference>
<dbReference type="InterPro" id="IPR011051">
    <property type="entry name" value="RmlC_Cupin_sf"/>
</dbReference>
<accession>A0AAE3D1A1</accession>
<feature type="domain" description="ChrR-like cupin" evidence="1">
    <location>
        <begin position="102"/>
        <end position="195"/>
    </location>
</feature>
<reference evidence="2" key="1">
    <citation type="submission" date="2021-08" db="EMBL/GenBank/DDBJ databases">
        <title>Hoeflea bacterium WL0058 sp. nov., isolated from the sediment.</title>
        <authorList>
            <person name="Wang L."/>
            <person name="Zhang D."/>
        </authorList>
    </citation>
    <scope>NUCLEOTIDE SEQUENCE</scope>
    <source>
        <strain evidence="2">WL0058</strain>
    </source>
</reference>
<dbReference type="EMBL" id="JAICBX010000002">
    <property type="protein sequence ID" value="MBW8637373.1"/>
    <property type="molecule type" value="Genomic_DNA"/>
</dbReference>